<dbReference type="AlphaFoldDB" id="E9G5G4"/>
<feature type="transmembrane region" description="Helical" evidence="1">
    <location>
        <begin position="21"/>
        <end position="39"/>
    </location>
</feature>
<dbReference type="InParanoid" id="E9G5G4"/>
<feature type="transmembrane region" description="Helical" evidence="1">
    <location>
        <begin position="59"/>
        <end position="79"/>
    </location>
</feature>
<dbReference type="InterPro" id="IPR053077">
    <property type="entry name" value="MARVEL_domain_protein_3"/>
</dbReference>
<evidence type="ECO:0008006" key="4">
    <source>
        <dbReference type="Google" id="ProtNLM"/>
    </source>
</evidence>
<evidence type="ECO:0000256" key="1">
    <source>
        <dbReference type="SAM" id="Phobius"/>
    </source>
</evidence>
<dbReference type="PhylomeDB" id="E9G5G4"/>
<keyword evidence="3" id="KW-1185">Reference proteome</keyword>
<dbReference type="PANTHER" id="PTHR34609:SF17">
    <property type="entry name" value="GEO08273P1-RELATED"/>
    <property type="match status" value="1"/>
</dbReference>
<feature type="transmembrane region" description="Helical" evidence="1">
    <location>
        <begin position="123"/>
        <end position="147"/>
    </location>
</feature>
<dbReference type="InterPro" id="IPR031720">
    <property type="entry name" value="DUF4728"/>
</dbReference>
<dbReference type="OrthoDB" id="6388869at2759"/>
<protein>
    <recommendedName>
        <fullName evidence="4">MARVEL domain-containing protein</fullName>
    </recommendedName>
</protein>
<feature type="transmembrane region" description="Helical" evidence="1">
    <location>
        <begin position="91"/>
        <end position="117"/>
    </location>
</feature>
<keyword evidence="1" id="KW-0812">Transmembrane</keyword>
<reference evidence="2 3" key="1">
    <citation type="journal article" date="2011" name="Science">
        <title>The ecoresponsive genome of Daphnia pulex.</title>
        <authorList>
            <person name="Colbourne J.K."/>
            <person name="Pfrender M.E."/>
            <person name="Gilbert D."/>
            <person name="Thomas W.K."/>
            <person name="Tucker A."/>
            <person name="Oakley T.H."/>
            <person name="Tokishita S."/>
            <person name="Aerts A."/>
            <person name="Arnold G.J."/>
            <person name="Basu M.K."/>
            <person name="Bauer D.J."/>
            <person name="Caceres C.E."/>
            <person name="Carmel L."/>
            <person name="Casola C."/>
            <person name="Choi J.H."/>
            <person name="Detter J.C."/>
            <person name="Dong Q."/>
            <person name="Dusheyko S."/>
            <person name="Eads B.D."/>
            <person name="Frohlich T."/>
            <person name="Geiler-Samerotte K.A."/>
            <person name="Gerlach D."/>
            <person name="Hatcher P."/>
            <person name="Jogdeo S."/>
            <person name="Krijgsveld J."/>
            <person name="Kriventseva E.V."/>
            <person name="Kultz D."/>
            <person name="Laforsch C."/>
            <person name="Lindquist E."/>
            <person name="Lopez J."/>
            <person name="Manak J.R."/>
            <person name="Muller J."/>
            <person name="Pangilinan J."/>
            <person name="Patwardhan R.P."/>
            <person name="Pitluck S."/>
            <person name="Pritham E.J."/>
            <person name="Rechtsteiner A."/>
            <person name="Rho M."/>
            <person name="Rogozin I.B."/>
            <person name="Sakarya O."/>
            <person name="Salamov A."/>
            <person name="Schaack S."/>
            <person name="Shapiro H."/>
            <person name="Shiga Y."/>
            <person name="Skalitzky C."/>
            <person name="Smith Z."/>
            <person name="Souvorov A."/>
            <person name="Sung W."/>
            <person name="Tang Z."/>
            <person name="Tsuchiya D."/>
            <person name="Tu H."/>
            <person name="Vos H."/>
            <person name="Wang M."/>
            <person name="Wolf Y.I."/>
            <person name="Yamagata H."/>
            <person name="Yamada T."/>
            <person name="Ye Y."/>
            <person name="Shaw J.R."/>
            <person name="Andrews J."/>
            <person name="Crease T.J."/>
            <person name="Tang H."/>
            <person name="Lucas S.M."/>
            <person name="Robertson H.M."/>
            <person name="Bork P."/>
            <person name="Koonin E.V."/>
            <person name="Zdobnov E.M."/>
            <person name="Grigoriev I.V."/>
            <person name="Lynch M."/>
            <person name="Boore J.L."/>
        </authorList>
    </citation>
    <scope>NUCLEOTIDE SEQUENCE [LARGE SCALE GENOMIC DNA]</scope>
</reference>
<proteinExistence type="predicted"/>
<dbReference type="PANTHER" id="PTHR34609">
    <property type="entry name" value="GEO08273P1-RELATED"/>
    <property type="match status" value="1"/>
</dbReference>
<accession>E9G5G4</accession>
<keyword evidence="1" id="KW-1133">Transmembrane helix</keyword>
<name>E9G5G4_DAPPU</name>
<keyword evidence="1" id="KW-0472">Membrane</keyword>
<dbReference type="HOGENOM" id="CLU_129481_0_0_1"/>
<dbReference type="Pfam" id="PF15860">
    <property type="entry name" value="DUF4728"/>
    <property type="match status" value="1"/>
</dbReference>
<dbReference type="Proteomes" id="UP000000305">
    <property type="component" value="Unassembled WGS sequence"/>
</dbReference>
<gene>
    <name evidence="2" type="ORF">DAPPUDRAFT_313851</name>
</gene>
<evidence type="ECO:0000313" key="2">
    <source>
        <dbReference type="EMBL" id="EFX85201.1"/>
    </source>
</evidence>
<organism evidence="2 3">
    <name type="scientific">Daphnia pulex</name>
    <name type="common">Water flea</name>
    <dbReference type="NCBI Taxonomy" id="6669"/>
    <lineage>
        <taxon>Eukaryota</taxon>
        <taxon>Metazoa</taxon>
        <taxon>Ecdysozoa</taxon>
        <taxon>Arthropoda</taxon>
        <taxon>Crustacea</taxon>
        <taxon>Branchiopoda</taxon>
        <taxon>Diplostraca</taxon>
        <taxon>Cladocera</taxon>
        <taxon>Anomopoda</taxon>
        <taxon>Daphniidae</taxon>
        <taxon>Daphnia</taxon>
    </lineage>
</organism>
<sequence>MKTKIRINQFCCGCSLQTGTKVVGALSLIFQIIGLVIFLLSTSSDASDVEGGIVSFKFIGRIISTIFLVTAIILVLVSARRNNRPMLLLPWLILQVLSIITGIVYSLYIGICLLIAVPNISGLIFMTLGLGASIIGIYFWLVVYSFYHELKEITKKQPKVEEKTTIVIVECEKHLLTID</sequence>
<dbReference type="EMBL" id="GL732532">
    <property type="protein sequence ID" value="EFX85201.1"/>
    <property type="molecule type" value="Genomic_DNA"/>
</dbReference>
<dbReference type="OMA" id="VIVECEK"/>
<evidence type="ECO:0000313" key="3">
    <source>
        <dbReference type="Proteomes" id="UP000000305"/>
    </source>
</evidence>
<dbReference type="KEGG" id="dpx:DAPPUDRAFT_313851"/>